<feature type="non-terminal residue" evidence="3">
    <location>
        <position position="216"/>
    </location>
</feature>
<organism evidence="3 4">
    <name type="scientific">Artemia franciscana</name>
    <name type="common">Brine shrimp</name>
    <name type="synonym">Artemia sanfranciscana</name>
    <dbReference type="NCBI Taxonomy" id="6661"/>
    <lineage>
        <taxon>Eukaryota</taxon>
        <taxon>Metazoa</taxon>
        <taxon>Ecdysozoa</taxon>
        <taxon>Arthropoda</taxon>
        <taxon>Crustacea</taxon>
        <taxon>Branchiopoda</taxon>
        <taxon>Anostraca</taxon>
        <taxon>Artemiidae</taxon>
        <taxon>Artemia</taxon>
    </lineage>
</organism>
<accession>A0AA88IN52</accession>
<feature type="compositionally biased region" description="Polar residues" evidence="1">
    <location>
        <begin position="1"/>
        <end position="15"/>
    </location>
</feature>
<protein>
    <recommendedName>
        <fullName evidence="2">Argonaute linker 1 domain-containing protein</fullName>
    </recommendedName>
</protein>
<dbReference type="SUPFAM" id="SSF101690">
    <property type="entry name" value="PAZ domain"/>
    <property type="match status" value="1"/>
</dbReference>
<keyword evidence="4" id="KW-1185">Reference proteome</keyword>
<proteinExistence type="predicted"/>
<dbReference type="EMBL" id="JAVRJZ010000003">
    <property type="protein sequence ID" value="KAK2724792.1"/>
    <property type="molecule type" value="Genomic_DNA"/>
</dbReference>
<dbReference type="PANTHER" id="PTHR22891">
    <property type="entry name" value="EUKARYOTIC TRANSLATION INITIATION FACTOR 2C"/>
    <property type="match status" value="1"/>
</dbReference>
<feature type="domain" description="Argonaute linker 1" evidence="2">
    <location>
        <begin position="171"/>
        <end position="215"/>
    </location>
</feature>
<dbReference type="Pfam" id="PF08699">
    <property type="entry name" value="ArgoL1"/>
    <property type="match status" value="1"/>
</dbReference>
<evidence type="ECO:0000313" key="3">
    <source>
        <dbReference type="EMBL" id="KAK2724792.1"/>
    </source>
</evidence>
<sequence>MAPTQQVPAQASSPQEAPIFVCPRRPNLGREGRPILLRANHFQITMPRGYIHHYDVSIQPDKCPRKVNREIIETMVHAYSKIFSTLKPVFDGRSNLYTRDPLPIGNDRVELEVTLPGEGKDRVFHVAIKWLSKVSLYALEEALEGRSRTIPIDAIQALDVVMRHLPSMTYTPVGRSFFSSPDGYYHPLGGGREVWFGFHQSVRPSQWKMMLNIDGM</sequence>
<dbReference type="AlphaFoldDB" id="A0AA88IN52"/>
<dbReference type="Proteomes" id="UP001187531">
    <property type="component" value="Unassembled WGS sequence"/>
</dbReference>
<comment type="caution">
    <text evidence="3">The sequence shown here is derived from an EMBL/GenBank/DDBJ whole genome shotgun (WGS) entry which is preliminary data.</text>
</comment>
<name>A0AA88IN52_ARTSF</name>
<evidence type="ECO:0000256" key="1">
    <source>
        <dbReference type="SAM" id="MobiDB-lite"/>
    </source>
</evidence>
<gene>
    <name evidence="3" type="ORF">QYM36_001318</name>
</gene>
<evidence type="ECO:0000313" key="4">
    <source>
        <dbReference type="Proteomes" id="UP001187531"/>
    </source>
</evidence>
<dbReference type="SMART" id="SM01163">
    <property type="entry name" value="DUF1785"/>
    <property type="match status" value="1"/>
</dbReference>
<evidence type="ECO:0000259" key="2">
    <source>
        <dbReference type="SMART" id="SM01163"/>
    </source>
</evidence>
<feature type="region of interest" description="Disordered" evidence="1">
    <location>
        <begin position="1"/>
        <end position="25"/>
    </location>
</feature>
<reference evidence="3" key="1">
    <citation type="submission" date="2023-07" db="EMBL/GenBank/DDBJ databases">
        <title>Chromosome-level genome assembly of Artemia franciscana.</title>
        <authorList>
            <person name="Jo E."/>
        </authorList>
    </citation>
    <scope>NUCLEOTIDE SEQUENCE</scope>
    <source>
        <tissue evidence="3">Whole body</tissue>
    </source>
</reference>
<dbReference type="Pfam" id="PF16486">
    <property type="entry name" value="ArgoN"/>
    <property type="match status" value="1"/>
</dbReference>
<dbReference type="InterPro" id="IPR032474">
    <property type="entry name" value="Argonaute_N"/>
</dbReference>
<dbReference type="InterPro" id="IPR036085">
    <property type="entry name" value="PAZ_dom_sf"/>
</dbReference>
<dbReference type="InterPro" id="IPR014811">
    <property type="entry name" value="ArgoL1"/>
</dbReference>